<dbReference type="RefSeq" id="WP_307356733.1">
    <property type="nucleotide sequence ID" value="NZ_BAAACJ010000042.1"/>
</dbReference>
<dbReference type="PANTHER" id="PTHR11895:SF151">
    <property type="entry name" value="GLUTAMYL-TRNA(GLN) AMIDOTRANSFERASE SUBUNIT A"/>
    <property type="match status" value="1"/>
</dbReference>
<dbReference type="InterPro" id="IPR004412">
    <property type="entry name" value="GatA"/>
</dbReference>
<dbReference type="PROSITE" id="PS00571">
    <property type="entry name" value="AMIDASES"/>
    <property type="match status" value="1"/>
</dbReference>
<evidence type="ECO:0000313" key="11">
    <source>
        <dbReference type="Proteomes" id="UP001224418"/>
    </source>
</evidence>
<evidence type="ECO:0000256" key="3">
    <source>
        <dbReference type="ARBA" id="ARBA00022741"/>
    </source>
</evidence>
<evidence type="ECO:0000256" key="5">
    <source>
        <dbReference type="ARBA" id="ARBA00022917"/>
    </source>
</evidence>
<comment type="function">
    <text evidence="6 8">Allows the formation of correctly charged Gln-tRNA(Gln) through the transamidation of misacylated Glu-tRNA(Gln) in organisms which lack glutaminyl-tRNA synthetase. The reaction takes place in the presence of glutamine and ATP through an activated gamma-phospho-Glu-tRNA(Gln).</text>
</comment>
<evidence type="ECO:0000259" key="9">
    <source>
        <dbReference type="Pfam" id="PF01425"/>
    </source>
</evidence>
<dbReference type="HAMAP" id="MF_00120">
    <property type="entry name" value="GatA"/>
    <property type="match status" value="1"/>
</dbReference>
<feature type="active site" description="Acyl-ester intermediate" evidence="8">
    <location>
        <position position="178"/>
    </location>
</feature>
<proteinExistence type="inferred from homology"/>
<gene>
    <name evidence="8" type="primary">gatA</name>
    <name evidence="10" type="ORF">QOZ93_002408</name>
</gene>
<name>A0ABU0JUB7_HATLI</name>
<evidence type="ECO:0000256" key="7">
    <source>
        <dbReference type="ARBA" id="ARBA00047407"/>
    </source>
</evidence>
<keyword evidence="4 8" id="KW-0067">ATP-binding</keyword>
<feature type="active site" description="Charge relay system" evidence="8">
    <location>
        <position position="79"/>
    </location>
</feature>
<accession>A0ABU0JUB7</accession>
<dbReference type="InterPro" id="IPR023631">
    <property type="entry name" value="Amidase_dom"/>
</dbReference>
<evidence type="ECO:0000256" key="8">
    <source>
        <dbReference type="HAMAP-Rule" id="MF_00120"/>
    </source>
</evidence>
<evidence type="ECO:0000256" key="2">
    <source>
        <dbReference type="ARBA" id="ARBA00022598"/>
    </source>
</evidence>
<dbReference type="InterPro" id="IPR036928">
    <property type="entry name" value="AS_sf"/>
</dbReference>
<comment type="subunit">
    <text evidence="8">Heterotrimer of A, B and C subunits.</text>
</comment>
<dbReference type="InterPro" id="IPR000120">
    <property type="entry name" value="Amidase"/>
</dbReference>
<dbReference type="Gene3D" id="3.90.1300.10">
    <property type="entry name" value="Amidase signature (AS) domain"/>
    <property type="match status" value="1"/>
</dbReference>
<dbReference type="NCBIfam" id="TIGR00132">
    <property type="entry name" value="gatA"/>
    <property type="match status" value="1"/>
</dbReference>
<organism evidence="10 11">
    <name type="scientific">Hathewaya limosa</name>
    <name type="common">Clostridium limosum</name>
    <dbReference type="NCBI Taxonomy" id="1536"/>
    <lineage>
        <taxon>Bacteria</taxon>
        <taxon>Bacillati</taxon>
        <taxon>Bacillota</taxon>
        <taxon>Clostridia</taxon>
        <taxon>Eubacteriales</taxon>
        <taxon>Clostridiaceae</taxon>
        <taxon>Hathewaya</taxon>
    </lineage>
</organism>
<dbReference type="PANTHER" id="PTHR11895">
    <property type="entry name" value="TRANSAMIDASE"/>
    <property type="match status" value="1"/>
</dbReference>
<feature type="active site" description="Charge relay system" evidence="8">
    <location>
        <position position="154"/>
    </location>
</feature>
<feature type="domain" description="Amidase" evidence="9">
    <location>
        <begin position="25"/>
        <end position="464"/>
    </location>
</feature>
<dbReference type="EMBL" id="JAUSWN010000024">
    <property type="protein sequence ID" value="MDQ0480659.1"/>
    <property type="molecule type" value="Genomic_DNA"/>
</dbReference>
<comment type="similarity">
    <text evidence="1 8">Belongs to the amidase family. GatA subfamily.</text>
</comment>
<comment type="caution">
    <text evidence="10">The sequence shown here is derived from an EMBL/GenBank/DDBJ whole genome shotgun (WGS) entry which is preliminary data.</text>
</comment>
<dbReference type="SUPFAM" id="SSF75304">
    <property type="entry name" value="Amidase signature (AS) enzymes"/>
    <property type="match status" value="1"/>
</dbReference>
<dbReference type="GO" id="GO:0050567">
    <property type="term" value="F:glutaminyl-tRNA synthase (glutamine-hydrolyzing) activity"/>
    <property type="evidence" value="ECO:0007669"/>
    <property type="project" value="UniProtKB-EC"/>
</dbReference>
<dbReference type="Proteomes" id="UP001224418">
    <property type="component" value="Unassembled WGS sequence"/>
</dbReference>
<keyword evidence="11" id="KW-1185">Reference proteome</keyword>
<dbReference type="Pfam" id="PF01425">
    <property type="entry name" value="Amidase"/>
    <property type="match status" value="1"/>
</dbReference>
<evidence type="ECO:0000313" key="10">
    <source>
        <dbReference type="EMBL" id="MDQ0480659.1"/>
    </source>
</evidence>
<reference evidence="10 11" key="1">
    <citation type="submission" date="2023-07" db="EMBL/GenBank/DDBJ databases">
        <title>Genomic Encyclopedia of Type Strains, Phase IV (KMG-IV): sequencing the most valuable type-strain genomes for metagenomic binning, comparative biology and taxonomic classification.</title>
        <authorList>
            <person name="Goeker M."/>
        </authorList>
    </citation>
    <scope>NUCLEOTIDE SEQUENCE [LARGE SCALE GENOMIC DNA]</scope>
    <source>
        <strain evidence="10 11">DSM 1400</strain>
    </source>
</reference>
<protein>
    <recommendedName>
        <fullName evidence="8">Glutamyl-tRNA(Gln) amidotransferase subunit A</fullName>
        <shortName evidence="8">Glu-ADT subunit A</shortName>
        <ecNumber evidence="8">6.3.5.7</ecNumber>
    </recommendedName>
</protein>
<evidence type="ECO:0000256" key="4">
    <source>
        <dbReference type="ARBA" id="ARBA00022840"/>
    </source>
</evidence>
<sequence>MNIIDYKVHELIELVEKKQVKVREVNEAFLDNYRKIEPKVQAFLTVNEDEILNKAEYLDKELENGKNIGKLKGIPIGIKDNINVLDMKTTCASRMLEDFISPYEATLVNKIKDENGIIFGKTNMDEFAIGSSGENSYFKNTRNPKDLLRVPGGSSSGSAAAVSSKEVPIAIGTDTGGSVREPAAFCGLVGFKPTYGTISRYGVISFASTLDTVGILSSDVKDSMIMYDVLKGKDIKDATTVENKKDYNKKLFNKDLKEIKIAVPKKIFNWGLHEEVERNFKESLSVLKECGAEIDYIDVSALEYVLETYYVLSSAEVSSNLGRFDGIRYGKMEGTYNSTEELYRKVRSENFNSEVKKRILLGTFILAKEQHEEYYRRALKIRSKIRKEFEDIFKRYNAFITPTTLDIAFKLGQYRNSVDMYNQDKLTVIANLVGAPAISIPCGIKENMPLGLQVMTMCFNEEILFKIAYSFESMSK</sequence>
<dbReference type="InterPro" id="IPR020556">
    <property type="entry name" value="Amidase_CS"/>
</dbReference>
<dbReference type="EC" id="6.3.5.7" evidence="8"/>
<keyword evidence="3 8" id="KW-0547">Nucleotide-binding</keyword>
<dbReference type="GO" id="GO:0050566">
    <property type="term" value="F:asparaginyl-tRNA synthase (glutamine-hydrolyzing) activity"/>
    <property type="evidence" value="ECO:0007669"/>
    <property type="project" value="UniProtKB-EC"/>
</dbReference>
<evidence type="ECO:0000256" key="1">
    <source>
        <dbReference type="ARBA" id="ARBA00008069"/>
    </source>
</evidence>
<evidence type="ECO:0000256" key="6">
    <source>
        <dbReference type="ARBA" id="ARBA00025295"/>
    </source>
</evidence>
<keyword evidence="5 8" id="KW-0648">Protein biosynthesis</keyword>
<comment type="catalytic activity">
    <reaction evidence="7 8">
        <text>L-glutamyl-tRNA(Gln) + L-glutamine + ATP + H2O = L-glutaminyl-tRNA(Gln) + L-glutamate + ADP + phosphate + H(+)</text>
        <dbReference type="Rhea" id="RHEA:17521"/>
        <dbReference type="Rhea" id="RHEA-COMP:9681"/>
        <dbReference type="Rhea" id="RHEA-COMP:9684"/>
        <dbReference type="ChEBI" id="CHEBI:15377"/>
        <dbReference type="ChEBI" id="CHEBI:15378"/>
        <dbReference type="ChEBI" id="CHEBI:29985"/>
        <dbReference type="ChEBI" id="CHEBI:30616"/>
        <dbReference type="ChEBI" id="CHEBI:43474"/>
        <dbReference type="ChEBI" id="CHEBI:58359"/>
        <dbReference type="ChEBI" id="CHEBI:78520"/>
        <dbReference type="ChEBI" id="CHEBI:78521"/>
        <dbReference type="ChEBI" id="CHEBI:456216"/>
        <dbReference type="EC" id="6.3.5.7"/>
    </reaction>
</comment>
<keyword evidence="2 8" id="KW-0436">Ligase</keyword>